<keyword evidence="3" id="KW-1185">Reference proteome</keyword>
<proteinExistence type="predicted"/>
<reference evidence="2 3" key="1">
    <citation type="journal article" date="2010" name="Int. J. Syst. Evol. Microbiol.">
        <title>Thiohalobacter thiocyanaticus gen. nov., sp. nov., a moderately halophilic, sulfur-oxidizing gammaproteobacterium from hypersaline lakes, that utilizes thiocyanate.</title>
        <authorList>
            <person name="Sorokin D.Y."/>
            <person name="Kovaleva O.L."/>
            <person name="Tourova T.P."/>
            <person name="Muyzer G."/>
        </authorList>
    </citation>
    <scope>NUCLEOTIDE SEQUENCE [LARGE SCALE GENOMIC DNA]</scope>
    <source>
        <strain evidence="2 3">Hrh1</strain>
    </source>
</reference>
<feature type="region of interest" description="Disordered" evidence="1">
    <location>
        <begin position="99"/>
        <end position="121"/>
    </location>
</feature>
<gene>
    <name evidence="2" type="ORF">D6C00_13895</name>
</gene>
<accession>A0A426QMC5</accession>
<evidence type="ECO:0000313" key="2">
    <source>
        <dbReference type="EMBL" id="RRQ22911.1"/>
    </source>
</evidence>
<organism evidence="2 3">
    <name type="scientific">Thiohalobacter thiocyanaticus</name>
    <dbReference type="NCBI Taxonomy" id="585455"/>
    <lineage>
        <taxon>Bacteria</taxon>
        <taxon>Pseudomonadati</taxon>
        <taxon>Pseudomonadota</taxon>
        <taxon>Gammaproteobacteria</taxon>
        <taxon>Thiohalobacterales</taxon>
        <taxon>Thiohalobacteraceae</taxon>
        <taxon>Thiohalobacter</taxon>
    </lineage>
</organism>
<protein>
    <submittedName>
        <fullName evidence="2">Uncharacterized protein</fullName>
    </submittedName>
</protein>
<name>A0A426QMC5_9GAMM</name>
<evidence type="ECO:0000313" key="3">
    <source>
        <dbReference type="Proteomes" id="UP000287798"/>
    </source>
</evidence>
<dbReference type="Proteomes" id="UP000287798">
    <property type="component" value="Unassembled WGS sequence"/>
</dbReference>
<sequence>MGKRCGYCQHRRGSQCTLAGAYVSPRTDAAMCRDYVRRPTIGEIQARLRREGLAVHVLRLEEQPDGARVVQLAAGLEAEARTRVYELAGIRLAPVQPVAVSDHEQEQSQAAPKQRAGGQAA</sequence>
<dbReference type="AlphaFoldDB" id="A0A426QMC5"/>
<dbReference type="EMBL" id="QZMU01000001">
    <property type="protein sequence ID" value="RRQ22911.1"/>
    <property type="molecule type" value="Genomic_DNA"/>
</dbReference>
<comment type="caution">
    <text evidence="2">The sequence shown here is derived from an EMBL/GenBank/DDBJ whole genome shotgun (WGS) entry which is preliminary data.</text>
</comment>
<evidence type="ECO:0000256" key="1">
    <source>
        <dbReference type="SAM" id="MobiDB-lite"/>
    </source>
</evidence>